<evidence type="ECO:0000313" key="2">
    <source>
        <dbReference type="EMBL" id="KAA1065913.1"/>
    </source>
</evidence>
<name>A0A5B0LPQ5_PUCGR</name>
<keyword evidence="3" id="KW-1185">Reference proteome</keyword>
<organism evidence="2 3">
    <name type="scientific">Puccinia graminis f. sp. tritici</name>
    <dbReference type="NCBI Taxonomy" id="56615"/>
    <lineage>
        <taxon>Eukaryota</taxon>
        <taxon>Fungi</taxon>
        <taxon>Dikarya</taxon>
        <taxon>Basidiomycota</taxon>
        <taxon>Pucciniomycotina</taxon>
        <taxon>Pucciniomycetes</taxon>
        <taxon>Pucciniales</taxon>
        <taxon>Pucciniaceae</taxon>
        <taxon>Puccinia</taxon>
    </lineage>
</organism>
<reference evidence="2 3" key="1">
    <citation type="submission" date="2019-05" db="EMBL/GenBank/DDBJ databases">
        <title>Emergence of the Ug99 lineage of the wheat stem rust pathogen through somatic hybridization.</title>
        <authorList>
            <person name="Li F."/>
            <person name="Upadhyaya N.M."/>
            <person name="Sperschneider J."/>
            <person name="Matny O."/>
            <person name="Nguyen-Phuc H."/>
            <person name="Mago R."/>
            <person name="Raley C."/>
            <person name="Miller M.E."/>
            <person name="Silverstein K.A.T."/>
            <person name="Henningsen E."/>
            <person name="Hirsch C.D."/>
            <person name="Visser B."/>
            <person name="Pretorius Z.A."/>
            <person name="Steffenson B.J."/>
            <person name="Schwessinger B."/>
            <person name="Dodds P.N."/>
            <person name="Figueroa M."/>
        </authorList>
    </citation>
    <scope>NUCLEOTIDE SEQUENCE [LARGE SCALE GENOMIC DNA]</scope>
    <source>
        <strain evidence="2">21-0</strain>
    </source>
</reference>
<proteinExistence type="predicted"/>
<gene>
    <name evidence="2" type="ORF">PGT21_015285</name>
</gene>
<feature type="region of interest" description="Disordered" evidence="1">
    <location>
        <begin position="148"/>
        <end position="182"/>
    </location>
</feature>
<evidence type="ECO:0000256" key="1">
    <source>
        <dbReference type="SAM" id="MobiDB-lite"/>
    </source>
</evidence>
<evidence type="ECO:0000313" key="3">
    <source>
        <dbReference type="Proteomes" id="UP000324748"/>
    </source>
</evidence>
<accession>A0A5B0LPQ5</accession>
<feature type="compositionally biased region" description="Polar residues" evidence="1">
    <location>
        <begin position="170"/>
        <end position="182"/>
    </location>
</feature>
<comment type="caution">
    <text evidence="2">The sequence shown here is derived from an EMBL/GenBank/DDBJ whole genome shotgun (WGS) entry which is preliminary data.</text>
</comment>
<sequence length="193" mass="21243">MRPHLAAGPWDIPMSLSVADTQPVLTARLIVNLVGGQYTTLHPSLSKPTTPTAARKKPQLRIGFLGRHQALVTPDCWSLRLHCCRSWCSVVARGVPSSLVVFRCCSWCSIVARGVPSSLVVLEGFLGSVPCRLGPIITIQQSSNINQITGNSNTEHRSKRIQRRIEQGDDSNSSNPPLMESNQWCNESYTRIV</sequence>
<dbReference type="Proteomes" id="UP000324748">
    <property type="component" value="Unassembled WGS sequence"/>
</dbReference>
<dbReference type="EMBL" id="VSWC01000196">
    <property type="protein sequence ID" value="KAA1065913.1"/>
    <property type="molecule type" value="Genomic_DNA"/>
</dbReference>
<dbReference type="AlphaFoldDB" id="A0A5B0LPQ5"/>
<protein>
    <submittedName>
        <fullName evidence="2">Uncharacterized protein</fullName>
    </submittedName>
</protein>